<comment type="caution">
    <text evidence="4">The sequence shown here is derived from an EMBL/GenBank/DDBJ whole genome shotgun (WGS) entry which is preliminary data.</text>
</comment>
<accession>A0A2G1QHU1</accession>
<gene>
    <name evidence="4" type="ORF">CSC94_21440</name>
</gene>
<dbReference type="AlphaFoldDB" id="A0A2G1QHU1"/>
<proteinExistence type="predicted"/>
<evidence type="ECO:0000256" key="1">
    <source>
        <dbReference type="SAM" id="MobiDB-lite"/>
    </source>
</evidence>
<dbReference type="Proteomes" id="UP000221168">
    <property type="component" value="Unassembled WGS sequence"/>
</dbReference>
<dbReference type="PANTHER" id="PTHR23028:SF53">
    <property type="entry name" value="ACYL_TRANSF_3 DOMAIN-CONTAINING PROTEIN"/>
    <property type="match status" value="1"/>
</dbReference>
<feature type="transmembrane region" description="Helical" evidence="2">
    <location>
        <begin position="299"/>
        <end position="322"/>
    </location>
</feature>
<keyword evidence="2" id="KW-1133">Transmembrane helix</keyword>
<feature type="transmembrane region" description="Helical" evidence="2">
    <location>
        <begin position="422"/>
        <end position="448"/>
    </location>
</feature>
<evidence type="ECO:0000259" key="3">
    <source>
        <dbReference type="Pfam" id="PF01757"/>
    </source>
</evidence>
<name>A0A2G1QHU1_9HYPH</name>
<dbReference type="Pfam" id="PF01757">
    <property type="entry name" value="Acyl_transf_3"/>
    <property type="match status" value="1"/>
</dbReference>
<keyword evidence="2" id="KW-0812">Transmembrane</keyword>
<feature type="transmembrane region" description="Helical" evidence="2">
    <location>
        <begin position="367"/>
        <end position="389"/>
    </location>
</feature>
<feature type="transmembrane region" description="Helical" evidence="2">
    <location>
        <begin position="460"/>
        <end position="482"/>
    </location>
</feature>
<feature type="transmembrane region" description="Helical" evidence="2">
    <location>
        <begin position="525"/>
        <end position="544"/>
    </location>
</feature>
<feature type="region of interest" description="Disordered" evidence="1">
    <location>
        <begin position="1"/>
        <end position="21"/>
    </location>
</feature>
<evidence type="ECO:0000256" key="2">
    <source>
        <dbReference type="SAM" id="Phobius"/>
    </source>
</evidence>
<organism evidence="4 5">
    <name type="scientific">Zhengella mangrovi</name>
    <dbReference type="NCBI Taxonomy" id="1982044"/>
    <lineage>
        <taxon>Bacteria</taxon>
        <taxon>Pseudomonadati</taxon>
        <taxon>Pseudomonadota</taxon>
        <taxon>Alphaproteobacteria</taxon>
        <taxon>Hyphomicrobiales</taxon>
        <taxon>Notoacmeibacteraceae</taxon>
        <taxon>Zhengella</taxon>
    </lineage>
</organism>
<feature type="transmembrane region" description="Helical" evidence="2">
    <location>
        <begin position="607"/>
        <end position="627"/>
    </location>
</feature>
<dbReference type="InterPro" id="IPR002656">
    <property type="entry name" value="Acyl_transf_3_dom"/>
</dbReference>
<feature type="transmembrane region" description="Helical" evidence="2">
    <location>
        <begin position="494"/>
        <end position="513"/>
    </location>
</feature>
<dbReference type="GO" id="GO:0016747">
    <property type="term" value="F:acyltransferase activity, transferring groups other than amino-acyl groups"/>
    <property type="evidence" value="ECO:0007669"/>
    <property type="project" value="InterPro"/>
</dbReference>
<dbReference type="GO" id="GO:0000271">
    <property type="term" value="P:polysaccharide biosynthetic process"/>
    <property type="evidence" value="ECO:0007669"/>
    <property type="project" value="TreeGrafter"/>
</dbReference>
<dbReference type="InterPro" id="IPR050879">
    <property type="entry name" value="Acyltransferase_3"/>
</dbReference>
<feature type="domain" description="Acyltransferase 3" evidence="3">
    <location>
        <begin position="220"/>
        <end position="580"/>
    </location>
</feature>
<dbReference type="EMBL" id="PDVP01000019">
    <property type="protein sequence ID" value="PHP65086.1"/>
    <property type="molecule type" value="Genomic_DNA"/>
</dbReference>
<reference evidence="4 5" key="1">
    <citation type="submission" date="2017-10" db="EMBL/GenBank/DDBJ databases">
        <title>Sedimentibacterium mangrovi gen. nov., sp. nov., a novel member of family Phyllobacteriacea isolated from mangrove sediment.</title>
        <authorList>
            <person name="Liao H."/>
            <person name="Tian Y."/>
        </authorList>
    </citation>
    <scope>NUCLEOTIDE SEQUENCE [LARGE SCALE GENOMIC DNA]</scope>
    <source>
        <strain evidence="4 5">X9-2-2</strain>
    </source>
</reference>
<feature type="transmembrane region" description="Helical" evidence="2">
    <location>
        <begin position="28"/>
        <end position="47"/>
    </location>
</feature>
<feature type="transmembrane region" description="Helical" evidence="2">
    <location>
        <begin position="564"/>
        <end position="586"/>
    </location>
</feature>
<evidence type="ECO:0000313" key="4">
    <source>
        <dbReference type="EMBL" id="PHP65086.1"/>
    </source>
</evidence>
<keyword evidence="5" id="KW-1185">Reference proteome</keyword>
<sequence length="631" mass="68188">MSIGEDGAAMENADRTELSVPSKQNSRTLASTILLALLVILVAAYVVKHPGTEQRYYSDQLIATDGAWKTLDLFGRYTEGSATFTSKVGAKASLELGQAIPVSTVKIRLYVYPGQATNTLAVQAGEEKRDIVYGNQRAGISVETVLFDPPVTVERLTFSAKTIGNGTILIDGVVVAAEQAGFDVLRMATHVGLLAIVVACVWLAVRFTKGPPVSSGRVYLSVDMLRGIGASLVVLLHATGYSGQPDLSAFPFISRLAGNGHFGVEIFYVVSAFTLTFSISSALRRGKTGIVSDFWLRRVIRIVPVFAMTLIVCLALSTVFTLPKSLVTFQNLGAVLFRYATLSYVFDPQILKAPISHSVWWSISTEFQFYILMPLLSLPFIAGLLSFGWKDNVKGAAVGLAIAVAGVLLAASWRSIFDGQQWLAYTVLYHLDAFFLGIAIAIPFAIFAPGERFSPKPARMAPIYAVAAFAALAMAVAFATTISSGLPLSDSFEPPRLVVLFACAAVILVLRFAENRGAFDNNLLSGLRALGLLSFVIYLTHVPVMQFVARFPVPTTIGTFEGVYFWTLSLSVSIVILVSLVLHIAVEMPVLALNRNPRFVHWFTKISFAYVILVSGVIAWSLVRAVASVSS</sequence>
<protein>
    <recommendedName>
        <fullName evidence="3">Acyltransferase 3 domain-containing protein</fullName>
    </recommendedName>
</protein>
<dbReference type="OrthoDB" id="9796461at2"/>
<dbReference type="GO" id="GO:0016020">
    <property type="term" value="C:membrane"/>
    <property type="evidence" value="ECO:0007669"/>
    <property type="project" value="TreeGrafter"/>
</dbReference>
<feature type="transmembrane region" description="Helical" evidence="2">
    <location>
        <begin position="396"/>
        <end position="416"/>
    </location>
</feature>
<keyword evidence="2" id="KW-0472">Membrane</keyword>
<dbReference type="PANTHER" id="PTHR23028">
    <property type="entry name" value="ACETYLTRANSFERASE"/>
    <property type="match status" value="1"/>
</dbReference>
<feature type="transmembrane region" description="Helical" evidence="2">
    <location>
        <begin position="260"/>
        <end position="279"/>
    </location>
</feature>
<evidence type="ECO:0000313" key="5">
    <source>
        <dbReference type="Proteomes" id="UP000221168"/>
    </source>
</evidence>
<feature type="transmembrane region" description="Helical" evidence="2">
    <location>
        <begin position="187"/>
        <end position="205"/>
    </location>
</feature>